<keyword evidence="3" id="KW-0378">Hydrolase</keyword>
<evidence type="ECO:0000313" key="4">
    <source>
        <dbReference type="Proteomes" id="UP001634747"/>
    </source>
</evidence>
<sequence>MSTCDTLILSDLHLGAEVSRAADAMHLIESVDFRQLILLGDIFHDLNFGRLTGAHWKFLSAIRKLSNPKRRRKVIWVEGNHDVGLSQLMSHLVGVPVYQRYVWEYGGKRHLAIHGHQFDRFVNRNVLLSRFFEWFYNNAQKFDSKQKSMSRWLDRLSTRWLRLSDKVAEGALQYAQEGRADRIFCGHTHESRTETRNGVEYFNTGAWMDQNATFIAVDLRGVHLHVYPNRVPGRVADRHPGKERVTLPARSADLVDPAGLPAHPFYESLRC</sequence>
<dbReference type="Proteomes" id="UP001634747">
    <property type="component" value="Unassembled WGS sequence"/>
</dbReference>
<gene>
    <name evidence="3" type="ORF">ACK2TP_14750</name>
</gene>
<dbReference type="PANTHER" id="PTHR34990">
    <property type="entry name" value="UDP-2,3-DIACYLGLUCOSAMINE HYDROLASE-RELATED"/>
    <property type="match status" value="1"/>
</dbReference>
<evidence type="ECO:0000256" key="1">
    <source>
        <dbReference type="ARBA" id="ARBA00008950"/>
    </source>
</evidence>
<dbReference type="SUPFAM" id="SSF56300">
    <property type="entry name" value="Metallo-dependent phosphatases"/>
    <property type="match status" value="1"/>
</dbReference>
<protein>
    <submittedName>
        <fullName evidence="3">UDP-2,3-diacylglucosamine diphosphatase</fullName>
        <ecNumber evidence="3">3.6.1.54</ecNumber>
    </submittedName>
</protein>
<proteinExistence type="inferred from homology"/>
<dbReference type="InterPro" id="IPR043461">
    <property type="entry name" value="LpxH-like"/>
</dbReference>
<dbReference type="CDD" id="cd07398">
    <property type="entry name" value="MPP_YbbF-LpxH"/>
    <property type="match status" value="1"/>
</dbReference>
<comment type="similarity">
    <text evidence="1">Belongs to the metallophosphoesterase superfamily. YfcE family.</text>
</comment>
<dbReference type="RefSeq" id="WP_344688398.1">
    <property type="nucleotide sequence ID" value="NZ_BAABBH010000001.1"/>
</dbReference>
<dbReference type="PANTHER" id="PTHR34990:SF2">
    <property type="entry name" value="BLL8164 PROTEIN"/>
    <property type="match status" value="1"/>
</dbReference>
<name>A0ABW9KNT8_9BACT</name>
<accession>A0ABW9KNT8</accession>
<dbReference type="InterPro" id="IPR024654">
    <property type="entry name" value="Calcineurin-like_PHP_lpxH"/>
</dbReference>
<keyword evidence="4" id="KW-1185">Reference proteome</keyword>
<dbReference type="Pfam" id="PF12850">
    <property type="entry name" value="Metallophos_2"/>
    <property type="match status" value="1"/>
</dbReference>
<reference evidence="3 4" key="1">
    <citation type="submission" date="2024-12" db="EMBL/GenBank/DDBJ databases">
        <authorList>
            <person name="Lee Y."/>
        </authorList>
    </citation>
    <scope>NUCLEOTIDE SEQUENCE [LARGE SCALE GENOMIC DNA]</scope>
    <source>
        <strain evidence="3 4">03SUJ4</strain>
    </source>
</reference>
<dbReference type="EC" id="3.6.1.54" evidence="3"/>
<dbReference type="GO" id="GO:0016787">
    <property type="term" value="F:hydrolase activity"/>
    <property type="evidence" value="ECO:0007669"/>
    <property type="project" value="UniProtKB-KW"/>
</dbReference>
<organism evidence="3 4">
    <name type="scientific">Terriglobus aquaticus</name>
    <dbReference type="NCBI Taxonomy" id="940139"/>
    <lineage>
        <taxon>Bacteria</taxon>
        <taxon>Pseudomonadati</taxon>
        <taxon>Acidobacteriota</taxon>
        <taxon>Terriglobia</taxon>
        <taxon>Terriglobales</taxon>
        <taxon>Acidobacteriaceae</taxon>
        <taxon>Terriglobus</taxon>
    </lineage>
</organism>
<dbReference type="InterPro" id="IPR029052">
    <property type="entry name" value="Metallo-depent_PP-like"/>
</dbReference>
<feature type="domain" description="Calcineurin-like phosphoesterase" evidence="2">
    <location>
        <begin position="7"/>
        <end position="210"/>
    </location>
</feature>
<comment type="caution">
    <text evidence="3">The sequence shown here is derived from an EMBL/GenBank/DDBJ whole genome shotgun (WGS) entry which is preliminary data.</text>
</comment>
<evidence type="ECO:0000259" key="2">
    <source>
        <dbReference type="Pfam" id="PF12850"/>
    </source>
</evidence>
<dbReference type="Gene3D" id="3.60.21.10">
    <property type="match status" value="1"/>
</dbReference>
<dbReference type="EMBL" id="JBJYXY010000001">
    <property type="protein sequence ID" value="MFN2977028.1"/>
    <property type="molecule type" value="Genomic_DNA"/>
</dbReference>
<evidence type="ECO:0000313" key="3">
    <source>
        <dbReference type="EMBL" id="MFN2977028.1"/>
    </source>
</evidence>